<dbReference type="Proteomes" id="UP000287651">
    <property type="component" value="Unassembled WGS sequence"/>
</dbReference>
<feature type="region of interest" description="Disordered" evidence="1">
    <location>
        <begin position="88"/>
        <end position="113"/>
    </location>
</feature>
<name>A0A427BBW1_ENSVE</name>
<evidence type="ECO:0000256" key="1">
    <source>
        <dbReference type="SAM" id="MobiDB-lite"/>
    </source>
</evidence>
<gene>
    <name evidence="2" type="ORF">B296_00004135</name>
</gene>
<dbReference type="EMBL" id="AMZH03000025">
    <property type="protein sequence ID" value="RRT86015.1"/>
    <property type="molecule type" value="Genomic_DNA"/>
</dbReference>
<sequence length="113" mass="12661">MRSQGKFPPTAWFSLARSDGRVLHGSSLGRGLDAGFRYRLTEKKDEPQGVVEKATSTAEEFLRRAKEKSEAVGESAKEVVEDAKEAVVGESQERKQRFKEKVEKGNYDNIGRD</sequence>
<protein>
    <submittedName>
        <fullName evidence="2">Uncharacterized protein</fullName>
    </submittedName>
</protein>
<comment type="caution">
    <text evidence="2">The sequence shown here is derived from an EMBL/GenBank/DDBJ whole genome shotgun (WGS) entry which is preliminary data.</text>
</comment>
<accession>A0A427BBW1</accession>
<organism evidence="2 3">
    <name type="scientific">Ensete ventricosum</name>
    <name type="common">Abyssinian banana</name>
    <name type="synonym">Musa ensete</name>
    <dbReference type="NCBI Taxonomy" id="4639"/>
    <lineage>
        <taxon>Eukaryota</taxon>
        <taxon>Viridiplantae</taxon>
        <taxon>Streptophyta</taxon>
        <taxon>Embryophyta</taxon>
        <taxon>Tracheophyta</taxon>
        <taxon>Spermatophyta</taxon>
        <taxon>Magnoliopsida</taxon>
        <taxon>Liliopsida</taxon>
        <taxon>Zingiberales</taxon>
        <taxon>Musaceae</taxon>
        <taxon>Ensete</taxon>
    </lineage>
</organism>
<evidence type="ECO:0000313" key="2">
    <source>
        <dbReference type="EMBL" id="RRT86015.1"/>
    </source>
</evidence>
<evidence type="ECO:0000313" key="3">
    <source>
        <dbReference type="Proteomes" id="UP000287651"/>
    </source>
</evidence>
<reference evidence="2 3" key="1">
    <citation type="journal article" date="2014" name="Agronomy (Basel)">
        <title>A Draft Genome Sequence for Ensete ventricosum, the Drought-Tolerant Tree Against Hunger.</title>
        <authorList>
            <person name="Harrison J."/>
            <person name="Moore K.A."/>
            <person name="Paszkiewicz K."/>
            <person name="Jones T."/>
            <person name="Grant M."/>
            <person name="Ambacheew D."/>
            <person name="Muzemil S."/>
            <person name="Studholme D.J."/>
        </authorList>
    </citation>
    <scope>NUCLEOTIDE SEQUENCE [LARGE SCALE GENOMIC DNA]</scope>
</reference>
<dbReference type="AlphaFoldDB" id="A0A427BBW1"/>
<proteinExistence type="predicted"/>